<protein>
    <recommendedName>
        <fullName evidence="3">AraC family transcriptional regulator</fullName>
    </recommendedName>
</protein>
<dbReference type="RefSeq" id="WP_066287924.1">
    <property type="nucleotide sequence ID" value="NZ_CP016761.1"/>
</dbReference>
<gene>
    <name evidence="1" type="ORF">ABE41_006790</name>
</gene>
<dbReference type="KEGG" id="far:ABE41_006790"/>
<proteinExistence type="predicted"/>
<dbReference type="Proteomes" id="UP000077412">
    <property type="component" value="Chromosome"/>
</dbReference>
<evidence type="ECO:0008006" key="3">
    <source>
        <dbReference type="Google" id="ProtNLM"/>
    </source>
</evidence>
<organism evidence="1 2">
    <name type="scientific">Fictibacillus arsenicus</name>
    <dbReference type="NCBI Taxonomy" id="255247"/>
    <lineage>
        <taxon>Bacteria</taxon>
        <taxon>Bacillati</taxon>
        <taxon>Bacillota</taxon>
        <taxon>Bacilli</taxon>
        <taxon>Bacillales</taxon>
        <taxon>Fictibacillaceae</taxon>
        <taxon>Fictibacillus</taxon>
    </lineage>
</organism>
<dbReference type="OrthoDB" id="9801721at2"/>
<sequence>MFEISPNRKLHILNGQEMYRHFTKTQFLENELKIPFNEAMCFGNTSDDIFSNEFAEIRSKFHHVTLDEYTEITLKPLQPLFNYEFESIELWFDADMFCQINYLTILAWLEQTNHQSTITLHIVDDQFEPIENYSLEAQGYYELYKQVLIHKTSPETIDPPPLKKGVQLYLNYLKDDSDIMQYIQQNQHLTENELLMELLNNFKEYGLGDLQYLDMIKKSRLSL</sequence>
<reference evidence="1 2" key="1">
    <citation type="submission" date="2016-08" db="EMBL/GenBank/DDBJ databases">
        <title>Complete genome sequence of Fictibacillus arsenicus G25-54, a strain with toxicity to nematodes and a potential arsenic-resistance activity.</title>
        <authorList>
            <person name="Zheng Z."/>
        </authorList>
    </citation>
    <scope>NUCLEOTIDE SEQUENCE [LARGE SCALE GENOMIC DNA]</scope>
    <source>
        <strain evidence="1 2">G25-54</strain>
    </source>
</reference>
<dbReference type="EMBL" id="CP016761">
    <property type="protein sequence ID" value="ANX11710.1"/>
    <property type="molecule type" value="Genomic_DNA"/>
</dbReference>
<dbReference type="AlphaFoldDB" id="A0A1B1Z2U1"/>
<evidence type="ECO:0000313" key="2">
    <source>
        <dbReference type="Proteomes" id="UP000077412"/>
    </source>
</evidence>
<keyword evidence="2" id="KW-1185">Reference proteome</keyword>
<accession>A0A1B1Z2U1</accession>
<evidence type="ECO:0000313" key="1">
    <source>
        <dbReference type="EMBL" id="ANX11710.1"/>
    </source>
</evidence>
<name>A0A1B1Z2U1_9BACL</name>
<dbReference type="STRING" id="255247.ABE41_006790"/>